<protein>
    <submittedName>
        <fullName evidence="2">Uncharacterized protein</fullName>
    </submittedName>
</protein>
<name>A0AAN6QIH5_9PEZI</name>
<reference evidence="2" key="1">
    <citation type="journal article" date="2023" name="Mol. Phylogenet. Evol.">
        <title>Genome-scale phylogeny and comparative genomics of the fungal order Sordariales.</title>
        <authorList>
            <person name="Hensen N."/>
            <person name="Bonometti L."/>
            <person name="Westerberg I."/>
            <person name="Brannstrom I.O."/>
            <person name="Guillou S."/>
            <person name="Cros-Aarteil S."/>
            <person name="Calhoun S."/>
            <person name="Haridas S."/>
            <person name="Kuo A."/>
            <person name="Mondo S."/>
            <person name="Pangilinan J."/>
            <person name="Riley R."/>
            <person name="LaButti K."/>
            <person name="Andreopoulos B."/>
            <person name="Lipzen A."/>
            <person name="Chen C."/>
            <person name="Yan M."/>
            <person name="Daum C."/>
            <person name="Ng V."/>
            <person name="Clum A."/>
            <person name="Steindorff A."/>
            <person name="Ohm R.A."/>
            <person name="Martin F."/>
            <person name="Silar P."/>
            <person name="Natvig D.O."/>
            <person name="Lalanne C."/>
            <person name="Gautier V."/>
            <person name="Ament-Velasquez S.L."/>
            <person name="Kruys A."/>
            <person name="Hutchinson M.I."/>
            <person name="Powell A.J."/>
            <person name="Barry K."/>
            <person name="Miller A.N."/>
            <person name="Grigoriev I.V."/>
            <person name="Debuchy R."/>
            <person name="Gladieux P."/>
            <person name="Hiltunen Thoren M."/>
            <person name="Johannesson H."/>
        </authorList>
    </citation>
    <scope>NUCLEOTIDE SEQUENCE</scope>
    <source>
        <strain evidence="2">CBS 508.74</strain>
    </source>
</reference>
<dbReference type="EMBL" id="MU853348">
    <property type="protein sequence ID" value="KAK4110867.1"/>
    <property type="molecule type" value="Genomic_DNA"/>
</dbReference>
<evidence type="ECO:0000313" key="3">
    <source>
        <dbReference type="Proteomes" id="UP001302812"/>
    </source>
</evidence>
<keyword evidence="3" id="KW-1185">Reference proteome</keyword>
<dbReference type="GeneID" id="89932907"/>
<comment type="caution">
    <text evidence="2">The sequence shown here is derived from an EMBL/GenBank/DDBJ whole genome shotgun (WGS) entry which is preliminary data.</text>
</comment>
<dbReference type="AlphaFoldDB" id="A0AAN6QIH5"/>
<feature type="region of interest" description="Disordered" evidence="1">
    <location>
        <begin position="76"/>
        <end position="98"/>
    </location>
</feature>
<evidence type="ECO:0000256" key="1">
    <source>
        <dbReference type="SAM" id="MobiDB-lite"/>
    </source>
</evidence>
<evidence type="ECO:0000313" key="2">
    <source>
        <dbReference type="EMBL" id="KAK4110867.1"/>
    </source>
</evidence>
<dbReference type="RefSeq" id="XP_064668437.1">
    <property type="nucleotide sequence ID" value="XM_064808784.1"/>
</dbReference>
<dbReference type="Proteomes" id="UP001302812">
    <property type="component" value="Unassembled WGS sequence"/>
</dbReference>
<gene>
    <name evidence="2" type="ORF">N656DRAFT_183363</name>
</gene>
<organism evidence="2 3">
    <name type="scientific">Canariomyces notabilis</name>
    <dbReference type="NCBI Taxonomy" id="2074819"/>
    <lineage>
        <taxon>Eukaryota</taxon>
        <taxon>Fungi</taxon>
        <taxon>Dikarya</taxon>
        <taxon>Ascomycota</taxon>
        <taxon>Pezizomycotina</taxon>
        <taxon>Sordariomycetes</taxon>
        <taxon>Sordariomycetidae</taxon>
        <taxon>Sordariales</taxon>
        <taxon>Chaetomiaceae</taxon>
        <taxon>Canariomyces</taxon>
    </lineage>
</organism>
<accession>A0AAN6QIH5</accession>
<proteinExistence type="predicted"/>
<reference evidence="2" key="2">
    <citation type="submission" date="2023-05" db="EMBL/GenBank/DDBJ databases">
        <authorList>
            <consortium name="Lawrence Berkeley National Laboratory"/>
            <person name="Steindorff A."/>
            <person name="Hensen N."/>
            <person name="Bonometti L."/>
            <person name="Westerberg I."/>
            <person name="Brannstrom I.O."/>
            <person name="Guillou S."/>
            <person name="Cros-Aarteil S."/>
            <person name="Calhoun S."/>
            <person name="Haridas S."/>
            <person name="Kuo A."/>
            <person name="Mondo S."/>
            <person name="Pangilinan J."/>
            <person name="Riley R."/>
            <person name="Labutti K."/>
            <person name="Andreopoulos B."/>
            <person name="Lipzen A."/>
            <person name="Chen C."/>
            <person name="Yanf M."/>
            <person name="Daum C."/>
            <person name="Ng V."/>
            <person name="Clum A."/>
            <person name="Ohm R."/>
            <person name="Martin F."/>
            <person name="Silar P."/>
            <person name="Natvig D."/>
            <person name="Lalanne C."/>
            <person name="Gautier V."/>
            <person name="Ament-Velasquez S.L."/>
            <person name="Kruys A."/>
            <person name="Hutchinson M.I."/>
            <person name="Powell A.J."/>
            <person name="Barry K."/>
            <person name="Miller A.N."/>
            <person name="Grigoriev I.V."/>
            <person name="Debuchy R."/>
            <person name="Gladieux P."/>
            <person name="Thoren M.H."/>
            <person name="Johannesson H."/>
        </authorList>
    </citation>
    <scope>NUCLEOTIDE SEQUENCE</scope>
    <source>
        <strain evidence="2">CBS 508.74</strain>
    </source>
</reference>
<sequence>MRQGRLGRMQLPLTPEKRTGALRCQKPLGGAAVALRERRPPICWRSPGVFLRLTQDETGSGMAGLSLQALASLQGPPSRVSRIPGIRDPSRGLDKQSWGWAGPKTHDSICAISGIL</sequence>